<feature type="domain" description="SPOR" evidence="2">
    <location>
        <begin position="171"/>
        <end position="251"/>
    </location>
</feature>
<dbReference type="InterPro" id="IPR013486">
    <property type="entry name" value="SpoIID/LytB"/>
</dbReference>
<dbReference type="EMBL" id="CP041969">
    <property type="protein sequence ID" value="QMV43830.1"/>
    <property type="molecule type" value="Genomic_DNA"/>
</dbReference>
<dbReference type="InterPro" id="IPR051922">
    <property type="entry name" value="Bact_Sporulation_Assoc"/>
</dbReference>
<dbReference type="PANTHER" id="PTHR30032:SF4">
    <property type="entry name" value="AMIDASE ENHANCER"/>
    <property type="match status" value="1"/>
</dbReference>
<dbReference type="InterPro" id="IPR007730">
    <property type="entry name" value="SPOR-like_dom"/>
</dbReference>
<dbReference type="GO" id="GO:0042834">
    <property type="term" value="F:peptidoglycan binding"/>
    <property type="evidence" value="ECO:0007669"/>
    <property type="project" value="InterPro"/>
</dbReference>
<dbReference type="RefSeq" id="WP_182300071.1">
    <property type="nucleotide sequence ID" value="NZ_CP041969.1"/>
</dbReference>
<organism evidence="3 4">
    <name type="scientific">Cohnella cholangitidis</name>
    <dbReference type="NCBI Taxonomy" id="2598458"/>
    <lineage>
        <taxon>Bacteria</taxon>
        <taxon>Bacillati</taxon>
        <taxon>Bacillota</taxon>
        <taxon>Bacilli</taxon>
        <taxon>Bacillales</taxon>
        <taxon>Paenibacillaceae</taxon>
        <taxon>Cohnella</taxon>
    </lineage>
</organism>
<dbReference type="Proteomes" id="UP000515679">
    <property type="component" value="Chromosome"/>
</dbReference>
<dbReference type="Pfam" id="PF08486">
    <property type="entry name" value="SpoIID"/>
    <property type="match status" value="1"/>
</dbReference>
<protein>
    <submittedName>
        <fullName evidence="3">SpoIID/LytB domain-containing protein</fullName>
    </submittedName>
</protein>
<dbReference type="GO" id="GO:0030435">
    <property type="term" value="P:sporulation resulting in formation of a cellular spore"/>
    <property type="evidence" value="ECO:0007669"/>
    <property type="project" value="InterPro"/>
</dbReference>
<dbReference type="PANTHER" id="PTHR30032">
    <property type="entry name" value="N-ACETYLMURAMOYL-L-ALANINE AMIDASE-RELATED"/>
    <property type="match status" value="1"/>
</dbReference>
<dbReference type="Pfam" id="PF05036">
    <property type="entry name" value="SPOR"/>
    <property type="match status" value="1"/>
</dbReference>
<evidence type="ECO:0000313" key="4">
    <source>
        <dbReference type="Proteomes" id="UP000515679"/>
    </source>
</evidence>
<feature type="signal peptide" evidence="1">
    <location>
        <begin position="1"/>
        <end position="26"/>
    </location>
</feature>
<feature type="chain" id="PRO_5038797247" evidence="1">
    <location>
        <begin position="27"/>
        <end position="707"/>
    </location>
</feature>
<dbReference type="AlphaFoldDB" id="A0A7G5C3P6"/>
<keyword evidence="1" id="KW-0732">Signal</keyword>
<keyword evidence="4" id="KW-1185">Reference proteome</keyword>
<reference evidence="3 4" key="1">
    <citation type="submission" date="2019-07" db="EMBL/GenBank/DDBJ databases">
        <authorList>
            <person name="Kim J.K."/>
            <person name="Cheong H.-M."/>
            <person name="Choi Y."/>
            <person name="Hwang K.J."/>
            <person name="Lee S."/>
            <person name="Choi C."/>
        </authorList>
    </citation>
    <scope>NUCLEOTIDE SEQUENCE [LARGE SCALE GENOMIC DNA]</scope>
    <source>
        <strain evidence="3 4">KS 22</strain>
    </source>
</reference>
<name>A0A7G5C3P6_9BACL</name>
<dbReference type="KEGG" id="cchl:FPL14_23650"/>
<sequence length="707" mass="73746">MIPYAKRSFARLLITLLIASSVLASAAPHPVHAAYQAPENIRVAFFLNLSSFKSITPVATLQSSGGLNLSWNESANSLPLATAPAGQAVRFGMDGYRALLAETEDYSAAIAVLKKVQASSNAAFVTQLSKSGRTVYQVSEGAYASASEASAALTKWTKAGVASGVQSSTAARIAGPLALEAGPYASLAEAQAAADQFGGAGLDAFAALKPQNGALSYIVRVGQEKDAASAAALQQSAMAAAGGANVRIPGVNEPYVTLRNDMTYNGSAKVAVPLYAIPVGGGAVLRADPAGEGGIQLIERSKRTYRGSMEISVLNQALAVVNDVNLEQYLYSVVGTEVGSGWPLEAQKAQAVAARTYALSVGTRYQIAHVVDTTLIQAYYGISSENANSTAGVNETAGQVMTIGGKPISAVFSSNAGGVTADTKSEIWGGDNSFLASNVTSPDEGPQKSKLDWYYVALPSGQVGYIRSDLVSDSGQTHVSGAKYLKVSGEGTAVRSRPQVVSTIEPIARVGAGTLVVELDKVPEYTVYSWTEAPMTSEQLLTALNKRAKTPINAPLVTLEVSKRGPSGRVTEVKANGTVVDVGVPDNLRGAFGGLMSTLFSIEETGRYTIINGDGAKREVPERSGTLQAIGSDGQVRSIQDPNLFIMDGNGSLRAATTSPSFVISGKGNGHGGGMSQWGARGLAEQGYDYQYILQYYYKNVTIEKDA</sequence>
<dbReference type="InterPro" id="IPR013693">
    <property type="entry name" value="SpoIID/LytB_N"/>
</dbReference>
<proteinExistence type="predicted"/>
<evidence type="ECO:0000259" key="2">
    <source>
        <dbReference type="PROSITE" id="PS51724"/>
    </source>
</evidence>
<dbReference type="PROSITE" id="PS51724">
    <property type="entry name" value="SPOR"/>
    <property type="match status" value="1"/>
</dbReference>
<dbReference type="GO" id="GO:0030288">
    <property type="term" value="C:outer membrane-bounded periplasmic space"/>
    <property type="evidence" value="ECO:0007669"/>
    <property type="project" value="TreeGrafter"/>
</dbReference>
<accession>A0A7G5C3P6</accession>
<evidence type="ECO:0000256" key="1">
    <source>
        <dbReference type="SAM" id="SignalP"/>
    </source>
</evidence>
<evidence type="ECO:0000313" key="3">
    <source>
        <dbReference type="EMBL" id="QMV43830.1"/>
    </source>
</evidence>
<dbReference type="NCBIfam" id="TIGR02669">
    <property type="entry name" value="SpoIID_LytB"/>
    <property type="match status" value="1"/>
</dbReference>
<gene>
    <name evidence="3" type="ORF">FPL14_23650</name>
</gene>